<evidence type="ECO:0000313" key="2">
    <source>
        <dbReference type="EMBL" id="ABE63017.1"/>
    </source>
</evidence>
<dbReference type="Proteomes" id="UP000001953">
    <property type="component" value="Chromosome"/>
</dbReference>
<accession>Q1QL80</accession>
<proteinExistence type="predicted"/>
<dbReference type="KEGG" id="nha:Nham_2225"/>
<feature type="signal peptide" evidence="1">
    <location>
        <begin position="1"/>
        <end position="21"/>
    </location>
</feature>
<dbReference type="AlphaFoldDB" id="Q1QL80"/>
<name>Q1QL80_NITHX</name>
<keyword evidence="1" id="KW-0732">Signal</keyword>
<dbReference type="EMBL" id="CP000319">
    <property type="protein sequence ID" value="ABE63017.1"/>
    <property type="molecule type" value="Genomic_DNA"/>
</dbReference>
<dbReference type="RefSeq" id="WP_011510694.1">
    <property type="nucleotide sequence ID" value="NC_007964.1"/>
</dbReference>
<organism evidence="2 3">
    <name type="scientific">Nitrobacter hamburgensis (strain DSM 10229 / NCIMB 13809 / X14)</name>
    <dbReference type="NCBI Taxonomy" id="323097"/>
    <lineage>
        <taxon>Bacteria</taxon>
        <taxon>Pseudomonadati</taxon>
        <taxon>Pseudomonadota</taxon>
        <taxon>Alphaproteobacteria</taxon>
        <taxon>Hyphomicrobiales</taxon>
        <taxon>Nitrobacteraceae</taxon>
        <taxon>Nitrobacter</taxon>
    </lineage>
</organism>
<dbReference type="HOGENOM" id="CLU_156392_0_0_5"/>
<gene>
    <name evidence="2" type="ordered locus">Nham_2225</name>
</gene>
<feature type="chain" id="PRO_5004196187" evidence="1">
    <location>
        <begin position="22"/>
        <end position="106"/>
    </location>
</feature>
<evidence type="ECO:0000313" key="3">
    <source>
        <dbReference type="Proteomes" id="UP000001953"/>
    </source>
</evidence>
<dbReference type="eggNOG" id="ENOG50315W8">
    <property type="taxonomic scope" value="Bacteria"/>
</dbReference>
<protein>
    <submittedName>
        <fullName evidence="2">Uncharacterized protein</fullName>
    </submittedName>
</protein>
<dbReference type="OrthoDB" id="8265366at2"/>
<sequence length="106" mass="11959">MLRTILLAVIGLVATGATGSAADLPVHSRIGVIFAEPAPSPRARVVHEKEKDYPESALYRFRIAPPVPGYYGRPNDFYYRPYYEDRSAISFYFDRLPYACGLYGYC</sequence>
<keyword evidence="3" id="KW-1185">Reference proteome</keyword>
<reference evidence="2 3" key="1">
    <citation type="submission" date="2006-03" db="EMBL/GenBank/DDBJ databases">
        <title>Complete sequence of chromosome of Nitrobacter hamburgensis X14.</title>
        <authorList>
            <consortium name="US DOE Joint Genome Institute"/>
            <person name="Copeland A."/>
            <person name="Lucas S."/>
            <person name="Lapidus A."/>
            <person name="Barry K."/>
            <person name="Detter J.C."/>
            <person name="Glavina del Rio T."/>
            <person name="Hammon N."/>
            <person name="Israni S."/>
            <person name="Dalin E."/>
            <person name="Tice H."/>
            <person name="Pitluck S."/>
            <person name="Chain P."/>
            <person name="Malfatti S."/>
            <person name="Shin M."/>
            <person name="Vergez L."/>
            <person name="Schmutz J."/>
            <person name="Larimer F."/>
            <person name="Land M."/>
            <person name="Hauser L."/>
            <person name="Kyrpides N."/>
            <person name="Ivanova N."/>
            <person name="Ward B."/>
            <person name="Arp D."/>
            <person name="Klotz M."/>
            <person name="Stein L."/>
            <person name="O'Mullan G."/>
            <person name="Starkenburg S."/>
            <person name="Sayavedra L."/>
            <person name="Poret-Peterson A.T."/>
            <person name="Gentry M.E."/>
            <person name="Bruce D."/>
            <person name="Richardson P."/>
        </authorList>
    </citation>
    <scope>NUCLEOTIDE SEQUENCE [LARGE SCALE GENOMIC DNA]</scope>
    <source>
        <strain evidence="3">DSM 10229 / NCIMB 13809 / X14</strain>
    </source>
</reference>
<evidence type="ECO:0000256" key="1">
    <source>
        <dbReference type="SAM" id="SignalP"/>
    </source>
</evidence>